<feature type="transmembrane region" description="Helical" evidence="11">
    <location>
        <begin position="477"/>
        <end position="496"/>
    </location>
</feature>
<dbReference type="GeneID" id="42002360"/>
<dbReference type="RefSeq" id="XP_031026842.1">
    <property type="nucleotide sequence ID" value="XM_031167063.1"/>
</dbReference>
<dbReference type="InterPro" id="IPR026899">
    <property type="entry name" value="FKS1-like_dom1"/>
</dbReference>
<feature type="transmembrane region" description="Helical" evidence="11">
    <location>
        <begin position="1675"/>
        <end position="1694"/>
    </location>
</feature>
<dbReference type="PANTHER" id="PTHR12741">
    <property type="entry name" value="LYST-INTERACTING PROTEIN LIP5 DOPAMINE RESPONSIVE PROTEIN DRG-1"/>
    <property type="match status" value="1"/>
</dbReference>
<feature type="transmembrane region" description="Helical" evidence="11">
    <location>
        <begin position="1637"/>
        <end position="1655"/>
    </location>
</feature>
<dbReference type="EMBL" id="QEAO01000004">
    <property type="protein sequence ID" value="TPX36628.1"/>
    <property type="molecule type" value="Genomic_DNA"/>
</dbReference>
<evidence type="ECO:0000256" key="1">
    <source>
        <dbReference type="ARBA" id="ARBA00004141"/>
    </source>
</evidence>
<keyword evidence="4" id="KW-0328">Glycosyltransferase</keyword>
<evidence type="ECO:0000256" key="2">
    <source>
        <dbReference type="ARBA" id="ARBA00009040"/>
    </source>
</evidence>
<comment type="subcellular location">
    <subcellularLocation>
        <location evidence="1">Membrane</location>
        <topology evidence="1">Multi-pass membrane protein</topology>
    </subcellularLocation>
</comment>
<dbReference type="GO" id="GO:0000148">
    <property type="term" value="C:1,3-beta-D-glucan synthase complex"/>
    <property type="evidence" value="ECO:0007669"/>
    <property type="project" value="InterPro"/>
</dbReference>
<feature type="region of interest" description="Disordered" evidence="10">
    <location>
        <begin position="1"/>
        <end position="20"/>
    </location>
</feature>
<sequence>MEPDPKPSSQSQIDLLAPIRSMRKDSRYSFTAPSADSVMTSMDKLQSRHARITSATNMSNASSSTGVGSSSPSTSSSPPTNIPVLRPDGGLGVDLDGIFTSLTRVFGFQGDSVANVREYLMSMLDSRASRMGYENAVKSVHADYIGGENANYKRWYLSSSLEHEPVSNSDQNRPASRLIWGSHVSLETSTLSSYALDLEDQTPEQIAELAWRRHMRSMSQEERCRQLALWLLIWGEAASIRLIPEALCFLFKLADDFSSNSATTVEFPPGTFLNEVIKPLYDFLRNQTYKFVDAKMVKKEKDHDRIIGYDDMNETFWSRDGINRLILKDGKTRLLDLPAGERYVSLKDVDWKRTFRKTFYERRSVLHVLVNFGRVWILHLGLFLFFLTFAAGPLYSPSLQDSTTDPSSSLSPDGLSSMDQTDDGLDVTDLHPEVFRWAVTGFVGGVGVVLFSLFSTIVEASFLPWRLKFFKIFGRRFGFLMVLLVANIIPLPYVLLITHQDSIAATLAAVQVIIAVATFIYLVCTPPSNLFVSSTRQSLQPTNTTFTANFAPLKPTERAMSLMLWACIFTCKLIESLLFLMLPASKPMRELASIPWEECGDKALWCRGLVYLTLALLVVLLLILSFLDSYMWWILFSTIFGAIRAFCSGLSILAPWRNIFSRLPDRIYTKVFATSEMRYRVKPILLCSQLWNAIVTSMFEDHLISIENLDKLLYRQYPMENNPKTTRIEKPKFFISQEDISTKTEFFPKGSEAERRFTFFAQSLSMVFPEPTSVHRMPSFSVLTPHFSEKILLPLKEIVMEQDPSSSVTLLEYLQSLHPFEWQNFVKDTKMWIAENPSRHADIDVFHDHDYKDKVDDIPFQTFGFRDSNPEGILRTRIWASLRSQTLYRTVSGFMNYANALKLLLRIENSSELMASVGSNPSDIEKEIDRIVASKFSFVLAMQRFVHFTNDEQADVKLMLKIYPGLKIAYIDEVVDETVEDGGKRYYSALIDGFCQVNENGRRVPKYRIELPGSIILGDGKSDNQNHSIIFTRGEVVQLIDSNQDQYIEGPVQHVLNSKCLKIRSVLAEFEPPVATQYSSPPPVAIVGAREHIFSARIGVLGDVAACREQTFGTIAQRVSAKLGARLHYGHPDFLNSIFMTTRGGVSKAQRGLHVNEDVFTGMTALQRGGRIKHTEYMQCGKGRDLGFASILKFVAKIGGGMAEQLLSREHYYLGSRLALHRLLTFFYAHTGFHMNNVFIMLSIQLFLIFMACLAALSLTFTLCSADGTTPSSSLSPDDSDGGSLADGTSPTTCINLESTLTWTRQAVFAIVVVFALNFLPLFTQLLTEVGILPAITRLCKHVMSLSPLFDVFTTQMYAHTLLYDLIYGRAGYIASGRGFATARASFSSLFQAFADPSLYFGIRLFLILCLITATLNLGGYLAFFWLMVLPLCISPFLFNPHQFRLKDFILDFMNTLRWLGSGNVRSTSDSWVAFHARQRVQMIGNTRTRGTQSGLNRARWSAIFWQDIISPIVTAAIFICAYAVAGKSIMRILAVSLLPCLLNAGLLFALFPLSCILGPLVAMCSEGCLPMTLANIAHGWAVVTLLLAMVIQGLLGGDLALLLLGLVVVLLVQRALFRIVTVTLITREIHHGGASLAWWSGAWYSNNLGYRAIILPAREFIVKVLELSSFAADFWVIMLLHFLMLPICLIPYVDRLHLLMLLWTLPKQTSAAFPVVTASQKSRRKWSLCCGCLVLAILFVVFVVIFIAPVLAASSMGPNFMNKFKLPI</sequence>
<dbReference type="GO" id="GO:0005886">
    <property type="term" value="C:plasma membrane"/>
    <property type="evidence" value="ECO:0007669"/>
    <property type="project" value="TreeGrafter"/>
</dbReference>
<name>A0A507CB95_9FUNG</name>
<feature type="transmembrane region" description="Helical" evidence="11">
    <location>
        <begin position="1537"/>
        <end position="1562"/>
    </location>
</feature>
<reference evidence="13 14" key="1">
    <citation type="journal article" date="2019" name="Sci. Rep.">
        <title>Comparative genomics of chytrid fungi reveal insights into the obligate biotrophic and pathogenic lifestyle of Synchytrium endobioticum.</title>
        <authorList>
            <person name="van de Vossenberg B.T.L.H."/>
            <person name="Warris S."/>
            <person name="Nguyen H.D.T."/>
            <person name="van Gent-Pelzer M.P.E."/>
            <person name="Joly D.L."/>
            <person name="van de Geest H.C."/>
            <person name="Bonants P.J.M."/>
            <person name="Smith D.S."/>
            <person name="Levesque C.A."/>
            <person name="van der Lee T.A.J."/>
        </authorList>
    </citation>
    <scope>NUCLEOTIDE SEQUENCE [LARGE SCALE GENOMIC DNA]</scope>
    <source>
        <strain evidence="13 14">JEL517</strain>
    </source>
</reference>
<keyword evidence="7 11" id="KW-1133">Transmembrane helix</keyword>
<keyword evidence="5" id="KW-0808">Transferase</keyword>
<feature type="domain" description="1,3-beta-glucan synthase component FKS1-like" evidence="12">
    <location>
        <begin position="221"/>
        <end position="330"/>
    </location>
</feature>
<feature type="compositionally biased region" description="Polar residues" evidence="10">
    <location>
        <begin position="28"/>
        <end position="44"/>
    </location>
</feature>
<keyword evidence="8 11" id="KW-0472">Membrane</keyword>
<feature type="transmembrane region" description="Helical" evidence="11">
    <location>
        <begin position="562"/>
        <end position="583"/>
    </location>
</feature>
<dbReference type="GO" id="GO:0006075">
    <property type="term" value="P:(1-&gt;3)-beta-D-glucan biosynthetic process"/>
    <property type="evidence" value="ECO:0007669"/>
    <property type="project" value="InterPro"/>
</dbReference>
<evidence type="ECO:0000313" key="13">
    <source>
        <dbReference type="EMBL" id="TPX36628.1"/>
    </source>
</evidence>
<feature type="transmembrane region" description="Helical" evidence="11">
    <location>
        <begin position="1602"/>
        <end position="1625"/>
    </location>
</feature>
<feature type="transmembrane region" description="Helical" evidence="11">
    <location>
        <begin position="434"/>
        <end position="457"/>
    </location>
</feature>
<evidence type="ECO:0000313" key="14">
    <source>
        <dbReference type="Proteomes" id="UP000319731"/>
    </source>
</evidence>
<evidence type="ECO:0000256" key="11">
    <source>
        <dbReference type="SAM" id="Phobius"/>
    </source>
</evidence>
<dbReference type="OrthoDB" id="1880850at2759"/>
<proteinExistence type="inferred from homology"/>
<evidence type="ECO:0000256" key="6">
    <source>
        <dbReference type="ARBA" id="ARBA00022692"/>
    </source>
</evidence>
<dbReference type="GO" id="GO:0051278">
    <property type="term" value="P:fungal-type cell wall polysaccharide biosynthetic process"/>
    <property type="evidence" value="ECO:0007669"/>
    <property type="project" value="TreeGrafter"/>
</dbReference>
<keyword evidence="14" id="KW-1185">Reference proteome</keyword>
<evidence type="ECO:0000256" key="10">
    <source>
        <dbReference type="SAM" id="MobiDB-lite"/>
    </source>
</evidence>
<feature type="transmembrane region" description="Helical" evidence="11">
    <location>
        <begin position="630"/>
        <end position="656"/>
    </location>
</feature>
<dbReference type="STRING" id="1806994.A0A507CB95"/>
<comment type="catalytic activity">
    <reaction evidence="9">
        <text>[(1-&gt;3)-beta-D-glucosyl](n) + UDP-alpha-D-glucose = [(1-&gt;3)-beta-D-glucosyl](n+1) + UDP + H(+)</text>
        <dbReference type="Rhea" id="RHEA:21476"/>
        <dbReference type="Rhea" id="RHEA-COMP:11146"/>
        <dbReference type="Rhea" id="RHEA-COMP:14303"/>
        <dbReference type="ChEBI" id="CHEBI:15378"/>
        <dbReference type="ChEBI" id="CHEBI:37671"/>
        <dbReference type="ChEBI" id="CHEBI:58223"/>
        <dbReference type="ChEBI" id="CHEBI:58885"/>
        <dbReference type="EC" id="2.4.1.34"/>
    </reaction>
</comment>
<dbReference type="PANTHER" id="PTHR12741:SF48">
    <property type="entry name" value="1,3-BETA-GLUCAN SYNTHASE COMPONENT FKS1-RELATED"/>
    <property type="match status" value="1"/>
</dbReference>
<feature type="region of interest" description="Disordered" evidence="10">
    <location>
        <begin position="26"/>
        <end position="87"/>
    </location>
</feature>
<feature type="transmembrane region" description="Helical" evidence="11">
    <location>
        <begin position="376"/>
        <end position="395"/>
    </location>
</feature>
<keyword evidence="6 11" id="KW-0812">Transmembrane</keyword>
<evidence type="ECO:0000259" key="12">
    <source>
        <dbReference type="SMART" id="SM01205"/>
    </source>
</evidence>
<evidence type="ECO:0000256" key="5">
    <source>
        <dbReference type="ARBA" id="ARBA00022679"/>
    </source>
</evidence>
<dbReference type="Pfam" id="PF23605">
    <property type="entry name" value="FKS1_dom2"/>
    <property type="match status" value="2"/>
</dbReference>
<feature type="transmembrane region" description="Helical" evidence="11">
    <location>
        <begin position="604"/>
        <end position="624"/>
    </location>
</feature>
<dbReference type="InterPro" id="IPR056261">
    <property type="entry name" value="FKS1-like_dom2"/>
</dbReference>
<feature type="transmembrane region" description="Helical" evidence="11">
    <location>
        <begin position="1307"/>
        <end position="1328"/>
    </location>
</feature>
<dbReference type="EC" id="2.4.1.34" evidence="3"/>
<feature type="transmembrane region" description="Helical" evidence="11">
    <location>
        <begin position="1398"/>
        <end position="1416"/>
    </location>
</feature>
<dbReference type="InterPro" id="IPR003440">
    <property type="entry name" value="Glyco_trans_48_dom"/>
</dbReference>
<gene>
    <name evidence="13" type="ORF">SmJEL517_g01135</name>
</gene>
<dbReference type="Proteomes" id="UP000319731">
    <property type="component" value="Unassembled WGS sequence"/>
</dbReference>
<evidence type="ECO:0000256" key="9">
    <source>
        <dbReference type="ARBA" id="ARBA00047777"/>
    </source>
</evidence>
<dbReference type="GO" id="GO:0003843">
    <property type="term" value="F:1,3-beta-D-glucan synthase activity"/>
    <property type="evidence" value="ECO:0007669"/>
    <property type="project" value="UniProtKB-EC"/>
</dbReference>
<comment type="caution">
    <text evidence="13">The sequence shown here is derived from an EMBL/GenBank/DDBJ whole genome shotgun (WGS) entry which is preliminary data.</text>
</comment>
<evidence type="ECO:0000256" key="4">
    <source>
        <dbReference type="ARBA" id="ARBA00022676"/>
    </source>
</evidence>
<feature type="transmembrane region" description="Helical" evidence="11">
    <location>
        <begin position="1729"/>
        <end position="1753"/>
    </location>
</feature>
<feature type="compositionally biased region" description="Low complexity" evidence="10">
    <location>
        <begin position="53"/>
        <end position="79"/>
    </location>
</feature>
<evidence type="ECO:0000256" key="8">
    <source>
        <dbReference type="ARBA" id="ARBA00023136"/>
    </source>
</evidence>
<protein>
    <recommendedName>
        <fullName evidence="3">1,3-beta-glucan synthase</fullName>
        <ecNumber evidence="3">2.4.1.34</ecNumber>
    </recommendedName>
</protein>
<feature type="transmembrane region" description="Helical" evidence="11">
    <location>
        <begin position="1503"/>
        <end position="1525"/>
    </location>
</feature>
<dbReference type="Pfam" id="PF02364">
    <property type="entry name" value="Glucan_synthase"/>
    <property type="match status" value="1"/>
</dbReference>
<feature type="transmembrane region" description="Helical" evidence="11">
    <location>
        <begin position="503"/>
        <end position="523"/>
    </location>
</feature>
<dbReference type="Pfam" id="PF14288">
    <property type="entry name" value="FKS1_dom1"/>
    <property type="match status" value="1"/>
</dbReference>
<evidence type="ECO:0000256" key="7">
    <source>
        <dbReference type="ARBA" id="ARBA00022989"/>
    </source>
</evidence>
<comment type="similarity">
    <text evidence="2">Belongs to the glycosyltransferase 48 family.</text>
</comment>
<organism evidence="13 14">
    <name type="scientific">Synchytrium microbalum</name>
    <dbReference type="NCBI Taxonomy" id="1806994"/>
    <lineage>
        <taxon>Eukaryota</taxon>
        <taxon>Fungi</taxon>
        <taxon>Fungi incertae sedis</taxon>
        <taxon>Chytridiomycota</taxon>
        <taxon>Chytridiomycota incertae sedis</taxon>
        <taxon>Chytridiomycetes</taxon>
        <taxon>Synchytriales</taxon>
        <taxon>Synchytriaceae</taxon>
        <taxon>Synchytrium</taxon>
    </lineage>
</organism>
<accession>A0A507CB95</accession>
<feature type="transmembrane region" description="Helical" evidence="11">
    <location>
        <begin position="1238"/>
        <end position="1261"/>
    </location>
</feature>
<evidence type="ECO:0000256" key="3">
    <source>
        <dbReference type="ARBA" id="ARBA00012589"/>
    </source>
</evidence>
<dbReference type="SMART" id="SM01205">
    <property type="entry name" value="FKS1_dom1"/>
    <property type="match status" value="1"/>
</dbReference>